<organism evidence="2 3">
    <name type="scientific">Araneus ventricosus</name>
    <name type="common">Orbweaver spider</name>
    <name type="synonym">Epeira ventricosa</name>
    <dbReference type="NCBI Taxonomy" id="182803"/>
    <lineage>
        <taxon>Eukaryota</taxon>
        <taxon>Metazoa</taxon>
        <taxon>Ecdysozoa</taxon>
        <taxon>Arthropoda</taxon>
        <taxon>Chelicerata</taxon>
        <taxon>Arachnida</taxon>
        <taxon>Araneae</taxon>
        <taxon>Araneomorphae</taxon>
        <taxon>Entelegynae</taxon>
        <taxon>Araneoidea</taxon>
        <taxon>Araneidae</taxon>
        <taxon>Araneus</taxon>
    </lineage>
</organism>
<dbReference type="OrthoDB" id="6432105at2759"/>
<evidence type="ECO:0000313" key="2">
    <source>
        <dbReference type="EMBL" id="GBM51074.1"/>
    </source>
</evidence>
<evidence type="ECO:0000313" key="3">
    <source>
        <dbReference type="Proteomes" id="UP000499080"/>
    </source>
</evidence>
<name>A0A4Y2GGC6_ARAVE</name>
<dbReference type="Pfam" id="PF18755">
    <property type="entry name" value="RAMA"/>
    <property type="match status" value="1"/>
</dbReference>
<comment type="caution">
    <text evidence="2">The sequence shown here is derived from an EMBL/GenBank/DDBJ whole genome shotgun (WGS) entry which is preliminary data.</text>
</comment>
<dbReference type="InterPro" id="IPR040843">
    <property type="entry name" value="RAMA"/>
</dbReference>
<dbReference type="Proteomes" id="UP000499080">
    <property type="component" value="Unassembled WGS sequence"/>
</dbReference>
<reference evidence="2 3" key="1">
    <citation type="journal article" date="2019" name="Sci. Rep.">
        <title>Orb-weaving spider Araneus ventricosus genome elucidates the spidroin gene catalogue.</title>
        <authorList>
            <person name="Kono N."/>
            <person name="Nakamura H."/>
            <person name="Ohtoshi R."/>
            <person name="Moran D.A.P."/>
            <person name="Shinohara A."/>
            <person name="Yoshida Y."/>
            <person name="Fujiwara M."/>
            <person name="Mori M."/>
            <person name="Tomita M."/>
            <person name="Arakawa K."/>
        </authorList>
    </citation>
    <scope>NUCLEOTIDE SEQUENCE [LARGE SCALE GENOMIC DNA]</scope>
</reference>
<feature type="domain" description="RAMA" evidence="1">
    <location>
        <begin position="425"/>
        <end position="514"/>
    </location>
</feature>
<dbReference type="EMBL" id="BGPR01001321">
    <property type="protein sequence ID" value="GBM51074.1"/>
    <property type="molecule type" value="Genomic_DNA"/>
</dbReference>
<evidence type="ECO:0000259" key="1">
    <source>
        <dbReference type="Pfam" id="PF18755"/>
    </source>
</evidence>
<accession>A0A4Y2GGC6</accession>
<gene>
    <name evidence="2" type="ORF">AVEN_254620_1</name>
</gene>
<protein>
    <recommendedName>
        <fullName evidence="1">RAMA domain-containing protein</fullName>
    </recommendedName>
</protein>
<keyword evidence="3" id="KW-1185">Reference proteome</keyword>
<proteinExistence type="predicted"/>
<dbReference type="AlphaFoldDB" id="A0A4Y2GGC6"/>
<sequence>MTVDEIQNSLDETQSLVGLDKDLEMIPFEKENEDNCTEFSTQNYGDKASQNTFVVPNFNTVKEYDSVSLIPTSDTGNKKEERIIIVPARNYLDTMKQNTAILPSSGISLSDIEKTVVNNPLAYDIDSTNQNTKVIKNYEANESNSMKSLLPDSNNRKCHTSRKIHDALPNDKETPNVVINCDDSQNTQSNNTPIKSVNSNPAIVHLTSAKEKIHSLLKNACYTPINNMNGKRTSGELNKCCNAKKWVDIENQCMLSRDTGEICATSVNNISNSFISNSLQQNINFKDSTSNFYIKPMPNEMNCCNINLNCSTPLKNTQGLQILNGNRPNEITIATTRLFSNDCVHHSLSQNISDFKGNCNTPYATIPTSDIMNSCNSNLNHGAPLKNLQDLRTLNGNKINKSIIATSQLSTGEIRSGFKSQRVMKRKTKVPLIELLQHNLLQPGENVLSVHTPEKIVFGSLDSNGKIISNAKIYSSPLQWYYDIPNFYKSAPKPSKSKPCYDKIYYQGRTLSHFVDIYNQGLENRNTSQGIEEPSVTLSSSTGLEVIQRSTAPQRVSAASTEAPISRPNVLNLLKMKLLLIEDNEVGHMSETVQWDDIDKWD</sequence>